<dbReference type="EMBL" id="GBYB01007274">
    <property type="protein sequence ID" value="JAG77041.1"/>
    <property type="molecule type" value="Transcribed_RNA"/>
</dbReference>
<evidence type="ECO:0000313" key="8">
    <source>
        <dbReference type="EMBL" id="JAG77041.1"/>
    </source>
</evidence>
<feature type="transmembrane region" description="Helical" evidence="6">
    <location>
        <begin position="319"/>
        <end position="338"/>
    </location>
</feature>
<dbReference type="EMBL" id="GBYB01007275">
    <property type="protein sequence ID" value="JAG77042.1"/>
    <property type="molecule type" value="Transcribed_RNA"/>
</dbReference>
<dbReference type="OrthoDB" id="6612291at2759"/>
<organism evidence="9">
    <name type="scientific">Fopius arisanus</name>
    <dbReference type="NCBI Taxonomy" id="64838"/>
    <lineage>
        <taxon>Eukaryota</taxon>
        <taxon>Metazoa</taxon>
        <taxon>Ecdysozoa</taxon>
        <taxon>Arthropoda</taxon>
        <taxon>Hexapoda</taxon>
        <taxon>Insecta</taxon>
        <taxon>Pterygota</taxon>
        <taxon>Neoptera</taxon>
        <taxon>Endopterygota</taxon>
        <taxon>Hymenoptera</taxon>
        <taxon>Apocrita</taxon>
        <taxon>Ichneumonoidea</taxon>
        <taxon>Braconidae</taxon>
        <taxon>Opiinae</taxon>
        <taxon>Fopius</taxon>
    </lineage>
</organism>
<dbReference type="KEGG" id="fas:105265649"/>
<evidence type="ECO:0000313" key="11">
    <source>
        <dbReference type="RefSeq" id="XP_011301539.1"/>
    </source>
</evidence>
<keyword evidence="5" id="KW-0325">Glycoprotein</keyword>
<dbReference type="InterPro" id="IPR020846">
    <property type="entry name" value="MFS_dom"/>
</dbReference>
<dbReference type="PRINTS" id="PR00171">
    <property type="entry name" value="SUGRTRNSPORT"/>
</dbReference>
<dbReference type="GO" id="GO:0016020">
    <property type="term" value="C:membrane"/>
    <property type="evidence" value="ECO:0007669"/>
    <property type="project" value="UniProtKB-SubCell"/>
</dbReference>
<feature type="transmembrane region" description="Helical" evidence="6">
    <location>
        <begin position="415"/>
        <end position="437"/>
    </location>
</feature>
<dbReference type="PANTHER" id="PTHR48021">
    <property type="match status" value="1"/>
</dbReference>
<dbReference type="SUPFAM" id="SSF103473">
    <property type="entry name" value="MFS general substrate transporter"/>
    <property type="match status" value="1"/>
</dbReference>
<accession>A0A0C9RG22</accession>
<keyword evidence="4 6" id="KW-0472">Membrane</keyword>
<feature type="transmembrane region" description="Helical" evidence="6">
    <location>
        <begin position="350"/>
        <end position="373"/>
    </location>
</feature>
<reference evidence="11" key="2">
    <citation type="submission" date="2025-04" db="UniProtKB">
        <authorList>
            <consortium name="RefSeq"/>
        </authorList>
    </citation>
    <scope>IDENTIFICATION</scope>
    <source>
        <strain evidence="11">USDA-PBARC FA_bdor</strain>
        <tissue evidence="11">Whole organism</tissue>
    </source>
</reference>
<reference evidence="9" key="1">
    <citation type="submission" date="2015-01" db="EMBL/GenBank/DDBJ databases">
        <title>Transcriptome Assembly of Fopius arisanus.</title>
        <authorList>
            <person name="Geib S."/>
        </authorList>
    </citation>
    <scope>NUCLEOTIDE SEQUENCE</scope>
</reference>
<evidence type="ECO:0000256" key="5">
    <source>
        <dbReference type="ARBA" id="ARBA00023180"/>
    </source>
</evidence>
<dbReference type="Proteomes" id="UP000694866">
    <property type="component" value="Unplaced"/>
</dbReference>
<dbReference type="InterPro" id="IPR036259">
    <property type="entry name" value="MFS_trans_sf"/>
</dbReference>
<evidence type="ECO:0000256" key="4">
    <source>
        <dbReference type="ARBA" id="ARBA00023136"/>
    </source>
</evidence>
<evidence type="ECO:0000256" key="1">
    <source>
        <dbReference type="ARBA" id="ARBA00004141"/>
    </source>
</evidence>
<dbReference type="Gene3D" id="1.20.1250.20">
    <property type="entry name" value="MFS general substrate transporter like domains"/>
    <property type="match status" value="1"/>
</dbReference>
<comment type="subcellular location">
    <subcellularLocation>
        <location evidence="1">Membrane</location>
        <topology evidence="1">Multi-pass membrane protein</topology>
    </subcellularLocation>
</comment>
<dbReference type="PROSITE" id="PS50850">
    <property type="entry name" value="MFS"/>
    <property type="match status" value="1"/>
</dbReference>
<evidence type="ECO:0000256" key="2">
    <source>
        <dbReference type="ARBA" id="ARBA00022692"/>
    </source>
</evidence>
<gene>
    <name evidence="9" type="primary">Tret1_40</name>
    <name evidence="11" type="synonym">LOC105265649</name>
    <name evidence="8" type="synonym">Tret1_2</name>
    <name evidence="8" type="ORF">g.12452</name>
    <name evidence="9" type="ORF">g.12456</name>
</gene>
<evidence type="ECO:0000313" key="9">
    <source>
        <dbReference type="EMBL" id="JAG77042.1"/>
    </source>
</evidence>
<dbReference type="InterPro" id="IPR050549">
    <property type="entry name" value="MFS_Trehalose_Transporter"/>
</dbReference>
<evidence type="ECO:0000259" key="7">
    <source>
        <dbReference type="PROSITE" id="PS50850"/>
    </source>
</evidence>
<dbReference type="RefSeq" id="XP_011301539.1">
    <property type="nucleotide sequence ID" value="XM_011303237.1"/>
</dbReference>
<evidence type="ECO:0000313" key="10">
    <source>
        <dbReference type="Proteomes" id="UP000694866"/>
    </source>
</evidence>
<feature type="transmembrane region" description="Helical" evidence="6">
    <location>
        <begin position="385"/>
        <end position="403"/>
    </location>
</feature>
<protein>
    <submittedName>
        <fullName evidence="11">Facilitated trehalose transporter Tret1</fullName>
    </submittedName>
    <submittedName>
        <fullName evidence="8">Tret1_2 protein</fullName>
    </submittedName>
    <submittedName>
        <fullName evidence="9">Tret1_40 protein</fullName>
    </submittedName>
</protein>
<keyword evidence="2 6" id="KW-0812">Transmembrane</keyword>
<keyword evidence="3 6" id="KW-1133">Transmembrane helix</keyword>
<name>A0A0C9RG22_9HYME</name>
<dbReference type="AlphaFoldDB" id="A0A0C9RG22"/>
<dbReference type="GO" id="GO:0022857">
    <property type="term" value="F:transmembrane transporter activity"/>
    <property type="evidence" value="ECO:0007669"/>
    <property type="project" value="InterPro"/>
</dbReference>
<feature type="transmembrane region" description="Helical" evidence="6">
    <location>
        <begin position="291"/>
        <end position="312"/>
    </location>
</feature>
<dbReference type="Pfam" id="PF00083">
    <property type="entry name" value="Sugar_tr"/>
    <property type="match status" value="1"/>
</dbReference>
<dbReference type="InterPro" id="IPR005828">
    <property type="entry name" value="MFS_sugar_transport-like"/>
</dbReference>
<evidence type="ECO:0000256" key="6">
    <source>
        <dbReference type="SAM" id="Phobius"/>
    </source>
</evidence>
<evidence type="ECO:0000256" key="3">
    <source>
        <dbReference type="ARBA" id="ARBA00022989"/>
    </source>
</evidence>
<dbReference type="FunFam" id="1.20.1250.20:FF:000249">
    <property type="entry name" value="facilitated trehalose transporter Tret1"/>
    <property type="match status" value="1"/>
</dbReference>
<proteinExistence type="predicted"/>
<feature type="transmembrane region" description="Helical" evidence="6">
    <location>
        <begin position="111"/>
        <end position="132"/>
    </location>
</feature>
<dbReference type="InterPro" id="IPR003663">
    <property type="entry name" value="Sugar/inositol_transpt"/>
</dbReference>
<feature type="domain" description="Major facilitator superfamily (MFS) profile" evidence="7">
    <location>
        <begin position="22"/>
        <end position="441"/>
    </location>
</feature>
<feature type="transmembrane region" description="Helical" evidence="6">
    <location>
        <begin position="255"/>
        <end position="279"/>
    </location>
</feature>
<feature type="transmembrane region" description="Helical" evidence="6">
    <location>
        <begin position="144"/>
        <end position="166"/>
    </location>
</feature>
<accession>A0A9R1T294</accession>
<dbReference type="GeneID" id="105265649"/>
<dbReference type="PANTHER" id="PTHR48021:SF32">
    <property type="entry name" value="FACILITATED TREHALOSE TRANSPORTER TRET1-2 HOMOLOG-LIKE PROTEIN"/>
    <property type="match status" value="1"/>
</dbReference>
<keyword evidence="10" id="KW-1185">Reference proteome</keyword>
<sequence length="499" mass="53755">MLNQFKFWWKTFKSTDARGVTASLAAHSGQISLGLSQGFSAVLIPKLLESNLTSIIEASWIASLGVISNPLGSLIAGSTAECFGRRAAIALATLPHAAGWLFIALSTNISMLYIGRFISGIGAGMANALYLYVTEVAAPGQRSWLASCGPVLVSVGVLCSYALGALTTWQCTAAISIAPAILSLALTRLIPESPAWLARKGRLPEAQESLLWLRGPGIACDTEYRELVGVASLERHKDDINLSSAILRPNIWKPFVILFVFFALQQMSGIYIILFYTVNVLKDIGADIDEYVASVGIGVVRLLAAILGAICAGHFDRRTLACTSAIGMAISALLVAVSKRIIQAGIIPEWIPIVCVASHVGFSMIGYLTLPWVMTSELYPLRFRGVMGGLTTGIAQIMTFTAVKTYPEISNIVGIQFVMLAFGVASIFGAVFSLAILPETRGRSLEEIERRFSLNFKYSRANDVKIFLVSKFSGCQVENPIGRDNPAFQHDTKSDDSCV</sequence>